<dbReference type="STRING" id="172713.GCA_001705305_00912"/>
<evidence type="ECO:0000256" key="1">
    <source>
        <dbReference type="ARBA" id="ARBA00004141"/>
    </source>
</evidence>
<keyword evidence="6 8" id="KW-1133">Transmembrane helix</keyword>
<evidence type="ECO:0000256" key="3">
    <source>
        <dbReference type="ARBA" id="ARBA00022448"/>
    </source>
</evidence>
<protein>
    <submittedName>
        <fullName evidence="9">Spore gernimation protein</fullName>
    </submittedName>
</protein>
<reference evidence="9 10" key="1">
    <citation type="submission" date="2017-03" db="EMBL/GenBank/DDBJ databases">
        <title>Complete genome sequence of Paenibacillus Kribbensis producing bioflocculants.</title>
        <authorList>
            <person name="Lee H.-G."/>
            <person name="Oh H.-M."/>
        </authorList>
    </citation>
    <scope>NUCLEOTIDE SEQUENCE [LARGE SCALE GENOMIC DNA]</scope>
    <source>
        <strain evidence="9 10">AM49</strain>
    </source>
</reference>
<comment type="subcellular location">
    <subcellularLocation>
        <location evidence="1">Membrane</location>
        <topology evidence="1">Multi-pass membrane protein</topology>
    </subcellularLocation>
</comment>
<dbReference type="KEGG" id="pkb:B4V02_21940"/>
<dbReference type="Pfam" id="PF03845">
    <property type="entry name" value="Spore_permease"/>
    <property type="match status" value="1"/>
</dbReference>
<dbReference type="PANTHER" id="PTHR34975">
    <property type="entry name" value="SPORE GERMINATION PROTEIN A2"/>
    <property type="match status" value="1"/>
</dbReference>
<dbReference type="OrthoDB" id="2716906at2"/>
<feature type="transmembrane region" description="Helical" evidence="8">
    <location>
        <begin position="276"/>
        <end position="296"/>
    </location>
</feature>
<organism evidence="9 10">
    <name type="scientific">Paenibacillus kribbensis</name>
    <dbReference type="NCBI Taxonomy" id="172713"/>
    <lineage>
        <taxon>Bacteria</taxon>
        <taxon>Bacillati</taxon>
        <taxon>Bacillota</taxon>
        <taxon>Bacilli</taxon>
        <taxon>Bacillales</taxon>
        <taxon>Paenibacillaceae</taxon>
        <taxon>Paenibacillus</taxon>
    </lineage>
</organism>
<dbReference type="GO" id="GO:0009847">
    <property type="term" value="P:spore germination"/>
    <property type="evidence" value="ECO:0007669"/>
    <property type="project" value="InterPro"/>
</dbReference>
<dbReference type="Gene3D" id="1.20.1740.10">
    <property type="entry name" value="Amino acid/polyamine transporter I"/>
    <property type="match status" value="1"/>
</dbReference>
<evidence type="ECO:0000256" key="7">
    <source>
        <dbReference type="ARBA" id="ARBA00023136"/>
    </source>
</evidence>
<evidence type="ECO:0000256" key="6">
    <source>
        <dbReference type="ARBA" id="ARBA00022989"/>
    </source>
</evidence>
<evidence type="ECO:0000256" key="8">
    <source>
        <dbReference type="SAM" id="Phobius"/>
    </source>
</evidence>
<sequence>MAVGKEKADKITTLQTTAIVVSFMLAAGLLTLPRVMVEDSRTPDVWITIILAGGVVFLSGWIIIKLSQQFPGSTIYQYVQRIIGRTVGKVIGVLLVIYFVCIAGFEIRSVEEVTAFFLLEGTPAWAISAPFMWISLYLCMGGISTIGRICQIIFPITASIFLLICLLGLNVFELNNLRPILSEGVMPVFKALKTTTLTFTGTECMLIILCRMEKPGKATKAIGWAIGIAVVFYIAALILCIGAFSVEGVMTRTWPFLDLARSFEVEYLVFERFESLLLSIWIMQIFCTFTIAFYCASLGVSQILNGSYAKILFILLPFIYILSQIPKNLNELFSFGTIIGNGALILFTLLPLPLLLISRWRGMRS</sequence>
<dbReference type="EMBL" id="CP020028">
    <property type="protein sequence ID" value="ASR49170.1"/>
    <property type="molecule type" value="Genomic_DNA"/>
</dbReference>
<dbReference type="GO" id="GO:0016020">
    <property type="term" value="C:membrane"/>
    <property type="evidence" value="ECO:0007669"/>
    <property type="project" value="UniProtKB-SubCell"/>
</dbReference>
<evidence type="ECO:0000256" key="2">
    <source>
        <dbReference type="ARBA" id="ARBA00007998"/>
    </source>
</evidence>
<evidence type="ECO:0000256" key="5">
    <source>
        <dbReference type="ARBA" id="ARBA00022692"/>
    </source>
</evidence>
<gene>
    <name evidence="9" type="ORF">B4V02_21940</name>
</gene>
<feature type="transmembrane region" description="Helical" evidence="8">
    <location>
        <begin position="45"/>
        <end position="66"/>
    </location>
</feature>
<feature type="transmembrane region" description="Helical" evidence="8">
    <location>
        <begin position="87"/>
        <end position="105"/>
    </location>
</feature>
<evidence type="ECO:0000313" key="10">
    <source>
        <dbReference type="Proteomes" id="UP000214666"/>
    </source>
</evidence>
<dbReference type="InterPro" id="IPR004761">
    <property type="entry name" value="Spore_GerAB"/>
</dbReference>
<evidence type="ECO:0000256" key="4">
    <source>
        <dbReference type="ARBA" id="ARBA00022544"/>
    </source>
</evidence>
<keyword evidence="4" id="KW-0309">Germination</keyword>
<feature type="transmembrane region" description="Helical" evidence="8">
    <location>
        <begin position="332"/>
        <end position="357"/>
    </location>
</feature>
<dbReference type="Proteomes" id="UP000214666">
    <property type="component" value="Chromosome"/>
</dbReference>
<proteinExistence type="inferred from homology"/>
<keyword evidence="3" id="KW-0813">Transport</keyword>
<keyword evidence="7 8" id="KW-0472">Membrane</keyword>
<accession>A0A222WRC2</accession>
<dbReference type="AlphaFoldDB" id="A0A222WRC2"/>
<dbReference type="NCBIfam" id="TIGR00912">
    <property type="entry name" value="2A0309"/>
    <property type="match status" value="1"/>
</dbReference>
<feature type="transmembrane region" description="Helical" evidence="8">
    <location>
        <begin position="222"/>
        <end position="246"/>
    </location>
</feature>
<feature type="transmembrane region" description="Helical" evidence="8">
    <location>
        <begin position="308"/>
        <end position="326"/>
    </location>
</feature>
<feature type="transmembrane region" description="Helical" evidence="8">
    <location>
        <begin position="152"/>
        <end position="172"/>
    </location>
</feature>
<feature type="transmembrane region" description="Helical" evidence="8">
    <location>
        <begin position="12"/>
        <end position="33"/>
    </location>
</feature>
<name>A0A222WRC2_9BACL</name>
<dbReference type="PANTHER" id="PTHR34975:SF2">
    <property type="entry name" value="SPORE GERMINATION PROTEIN A2"/>
    <property type="match status" value="1"/>
</dbReference>
<evidence type="ECO:0000313" key="9">
    <source>
        <dbReference type="EMBL" id="ASR49170.1"/>
    </source>
</evidence>
<keyword evidence="5 8" id="KW-0812">Transmembrane</keyword>
<feature type="transmembrane region" description="Helical" evidence="8">
    <location>
        <begin position="125"/>
        <end position="145"/>
    </location>
</feature>
<feature type="transmembrane region" description="Helical" evidence="8">
    <location>
        <begin position="192"/>
        <end position="210"/>
    </location>
</feature>
<comment type="similarity">
    <text evidence="2">Belongs to the amino acid-polyamine-organocation (APC) superfamily. Spore germination protein (SGP) (TC 2.A.3.9) family.</text>
</comment>
<keyword evidence="10" id="KW-1185">Reference proteome</keyword>
<dbReference type="RefSeq" id="WP_094156406.1">
    <property type="nucleotide sequence ID" value="NZ_CP020028.1"/>
</dbReference>